<keyword evidence="6 7" id="KW-0472">Membrane</keyword>
<evidence type="ECO:0000256" key="3">
    <source>
        <dbReference type="ARBA" id="ARBA00022475"/>
    </source>
</evidence>
<evidence type="ECO:0000313" key="11">
    <source>
        <dbReference type="Proteomes" id="UP001595445"/>
    </source>
</evidence>
<evidence type="ECO:0000313" key="10">
    <source>
        <dbReference type="EMBL" id="MFC3085916.1"/>
    </source>
</evidence>
<name>A0ABV7DU98_9RHOB</name>
<dbReference type="InterPro" id="IPR007353">
    <property type="entry name" value="DUF421"/>
</dbReference>
<dbReference type="EMBL" id="JBHRSM010000013">
    <property type="protein sequence ID" value="MFC3085916.1"/>
    <property type="molecule type" value="Genomic_DNA"/>
</dbReference>
<dbReference type="PANTHER" id="PTHR34582:SF6">
    <property type="entry name" value="UPF0702 TRANSMEMBRANE PROTEIN YCAP"/>
    <property type="match status" value="1"/>
</dbReference>
<proteinExistence type="inferred from homology"/>
<evidence type="ECO:0000256" key="5">
    <source>
        <dbReference type="ARBA" id="ARBA00022989"/>
    </source>
</evidence>
<dbReference type="PANTHER" id="PTHR34582">
    <property type="entry name" value="UPF0702 TRANSMEMBRANE PROTEIN YCAP"/>
    <property type="match status" value="1"/>
</dbReference>
<dbReference type="Gene3D" id="3.30.240.20">
    <property type="entry name" value="bsu07140 like domains"/>
    <property type="match status" value="1"/>
</dbReference>
<protein>
    <submittedName>
        <fullName evidence="10">DUF421 domain-containing protein</fullName>
    </submittedName>
</protein>
<dbReference type="RefSeq" id="WP_197643159.1">
    <property type="nucleotide sequence ID" value="NZ_JAEACP010000008.1"/>
</dbReference>
<feature type="domain" description="YetF C-terminal" evidence="8">
    <location>
        <begin position="100"/>
        <end position="169"/>
    </location>
</feature>
<dbReference type="InterPro" id="IPR048454">
    <property type="entry name" value="YetF_N"/>
</dbReference>
<evidence type="ECO:0000256" key="2">
    <source>
        <dbReference type="ARBA" id="ARBA00006448"/>
    </source>
</evidence>
<comment type="caution">
    <text evidence="10">The sequence shown here is derived from an EMBL/GenBank/DDBJ whole genome shotgun (WGS) entry which is preliminary data.</text>
</comment>
<feature type="transmembrane region" description="Helical" evidence="7">
    <location>
        <begin position="20"/>
        <end position="40"/>
    </location>
</feature>
<evidence type="ECO:0000256" key="1">
    <source>
        <dbReference type="ARBA" id="ARBA00004651"/>
    </source>
</evidence>
<dbReference type="Pfam" id="PF20730">
    <property type="entry name" value="YetF_N"/>
    <property type="match status" value="1"/>
</dbReference>
<evidence type="ECO:0000259" key="9">
    <source>
        <dbReference type="Pfam" id="PF20730"/>
    </source>
</evidence>
<evidence type="ECO:0000256" key="7">
    <source>
        <dbReference type="SAM" id="Phobius"/>
    </source>
</evidence>
<keyword evidence="3" id="KW-1003">Cell membrane</keyword>
<reference evidence="11" key="1">
    <citation type="journal article" date="2019" name="Int. J. Syst. Evol. Microbiol.">
        <title>The Global Catalogue of Microorganisms (GCM) 10K type strain sequencing project: providing services to taxonomists for standard genome sequencing and annotation.</title>
        <authorList>
            <consortium name="The Broad Institute Genomics Platform"/>
            <consortium name="The Broad Institute Genome Sequencing Center for Infectious Disease"/>
            <person name="Wu L."/>
            <person name="Ma J."/>
        </authorList>
    </citation>
    <scope>NUCLEOTIDE SEQUENCE [LARGE SCALE GENOMIC DNA]</scope>
    <source>
        <strain evidence="11">KCTC 62102</strain>
    </source>
</reference>
<dbReference type="Proteomes" id="UP001595445">
    <property type="component" value="Unassembled WGS sequence"/>
</dbReference>
<keyword evidence="4 7" id="KW-0812">Transmembrane</keyword>
<organism evidence="10 11">
    <name type="scientific">Tabrizicola soli</name>
    <dbReference type="NCBI Taxonomy" id="2185115"/>
    <lineage>
        <taxon>Bacteria</taxon>
        <taxon>Pseudomonadati</taxon>
        <taxon>Pseudomonadota</taxon>
        <taxon>Alphaproteobacteria</taxon>
        <taxon>Rhodobacterales</taxon>
        <taxon>Paracoccaceae</taxon>
        <taxon>Tabrizicola</taxon>
    </lineage>
</organism>
<sequence length="225" mass="24677">MDEIVPFDLSRLILGDLPPLFLAEVALRVVIILVWTMVLLRWIGGRSIAQMSVVEFLLVIALGSAVGDPMFQPDVPLLPAMLVILLVVLFDKAADLMLARWRTAKRVLDGGPVEVIRDGVIRRDGITARDHGATELMEKLRLAGIRNLGQIDRAYLEPSGELSVFLRDRPIAGLRIVPPIELAERDPPAPGDPGCCIECGRIASAPVTTCESCGEVDWTRPRQDD</sequence>
<keyword evidence="5 7" id="KW-1133">Transmembrane helix</keyword>
<feature type="domain" description="YetF-like N-terminal transmembrane" evidence="9">
    <location>
        <begin position="23"/>
        <end position="90"/>
    </location>
</feature>
<evidence type="ECO:0000256" key="4">
    <source>
        <dbReference type="ARBA" id="ARBA00022692"/>
    </source>
</evidence>
<dbReference type="Pfam" id="PF04239">
    <property type="entry name" value="DUF421"/>
    <property type="match status" value="1"/>
</dbReference>
<evidence type="ECO:0000256" key="6">
    <source>
        <dbReference type="ARBA" id="ARBA00023136"/>
    </source>
</evidence>
<accession>A0ABV7DU98</accession>
<evidence type="ECO:0000259" key="8">
    <source>
        <dbReference type="Pfam" id="PF04239"/>
    </source>
</evidence>
<gene>
    <name evidence="10" type="ORF">ACFOD6_07625</name>
</gene>
<keyword evidence="11" id="KW-1185">Reference proteome</keyword>
<comment type="subcellular location">
    <subcellularLocation>
        <location evidence="1">Cell membrane</location>
        <topology evidence="1">Multi-pass membrane protein</topology>
    </subcellularLocation>
</comment>
<dbReference type="InterPro" id="IPR023090">
    <property type="entry name" value="UPF0702_alpha/beta_dom_sf"/>
</dbReference>
<comment type="similarity">
    <text evidence="2">Belongs to the UPF0702 family.</text>
</comment>
<feature type="transmembrane region" description="Helical" evidence="7">
    <location>
        <begin position="77"/>
        <end position="98"/>
    </location>
</feature>
<feature type="transmembrane region" description="Helical" evidence="7">
    <location>
        <begin position="52"/>
        <end position="71"/>
    </location>
</feature>